<dbReference type="EMBL" id="QTSX02003586">
    <property type="protein sequence ID" value="KAJ9070218.1"/>
    <property type="molecule type" value="Genomic_DNA"/>
</dbReference>
<evidence type="ECO:0000313" key="1">
    <source>
        <dbReference type="EMBL" id="KAJ9070218.1"/>
    </source>
</evidence>
<sequence>MFFYLLLVVPGWVLADPVIHTLYEGKFKVDFACESKDSVCDGFKESIKHVAKFFENALNLKKEIYAQIAIGPFTDEEGEGTILGFTEPEYDHKEMARGRLVPKALCKQIGICSNDDQADFTISLNQNQPFYFASDFGKNEVGSSAIDTLAHEFIHGMGFSDCLISGLCNANVVPFFKKKALDTTRTLPRSNSFLTLLWTTSIQIMTRN</sequence>
<name>A0ACC2T6J9_9FUNG</name>
<proteinExistence type="predicted"/>
<accession>A0ACC2T6J9</accession>
<reference evidence="1" key="1">
    <citation type="submission" date="2022-04" db="EMBL/GenBank/DDBJ databases">
        <title>Genome of the entomopathogenic fungus Entomophthora muscae.</title>
        <authorList>
            <person name="Elya C."/>
            <person name="Lovett B.R."/>
            <person name="Lee E."/>
            <person name="Macias A.M."/>
            <person name="Hajek A.E."/>
            <person name="De Bivort B.L."/>
            <person name="Kasson M.T."/>
            <person name="De Fine Licht H.H."/>
            <person name="Stajich J.E."/>
        </authorList>
    </citation>
    <scope>NUCLEOTIDE SEQUENCE</scope>
    <source>
        <strain evidence="1">Berkeley</strain>
    </source>
</reference>
<keyword evidence="2" id="KW-1185">Reference proteome</keyword>
<protein>
    <submittedName>
        <fullName evidence="1">Uncharacterized protein</fullName>
    </submittedName>
</protein>
<organism evidence="1 2">
    <name type="scientific">Entomophthora muscae</name>
    <dbReference type="NCBI Taxonomy" id="34485"/>
    <lineage>
        <taxon>Eukaryota</taxon>
        <taxon>Fungi</taxon>
        <taxon>Fungi incertae sedis</taxon>
        <taxon>Zoopagomycota</taxon>
        <taxon>Entomophthoromycotina</taxon>
        <taxon>Entomophthoromycetes</taxon>
        <taxon>Entomophthorales</taxon>
        <taxon>Entomophthoraceae</taxon>
        <taxon>Entomophthora</taxon>
    </lineage>
</organism>
<comment type="caution">
    <text evidence="1">The sequence shown here is derived from an EMBL/GenBank/DDBJ whole genome shotgun (WGS) entry which is preliminary data.</text>
</comment>
<evidence type="ECO:0000313" key="2">
    <source>
        <dbReference type="Proteomes" id="UP001165960"/>
    </source>
</evidence>
<dbReference type="Proteomes" id="UP001165960">
    <property type="component" value="Unassembled WGS sequence"/>
</dbReference>
<gene>
    <name evidence="1" type="ORF">DSO57_1010703</name>
</gene>